<dbReference type="GO" id="GO:0004129">
    <property type="term" value="F:cytochrome-c oxidase activity"/>
    <property type="evidence" value="ECO:0007669"/>
    <property type="project" value="InterPro"/>
</dbReference>
<evidence type="ECO:0000313" key="10">
    <source>
        <dbReference type="Proteomes" id="UP000324595"/>
    </source>
</evidence>
<evidence type="ECO:0000256" key="3">
    <source>
        <dbReference type="ARBA" id="ARBA00022692"/>
    </source>
</evidence>
<dbReference type="EMBL" id="VNHY01000003">
    <property type="protein sequence ID" value="TYP92666.1"/>
    <property type="molecule type" value="Genomic_DNA"/>
</dbReference>
<keyword evidence="5 7" id="KW-0472">Membrane</keyword>
<proteinExistence type="inferred from homology"/>
<evidence type="ECO:0000256" key="6">
    <source>
        <dbReference type="RuleBase" id="RU003376"/>
    </source>
</evidence>
<keyword evidence="10" id="KW-1185">Reference proteome</keyword>
<evidence type="ECO:0000256" key="7">
    <source>
        <dbReference type="SAM" id="Phobius"/>
    </source>
</evidence>
<dbReference type="InterPro" id="IPR035973">
    <property type="entry name" value="Cyt_c_oxidase_su3-like_sf"/>
</dbReference>
<dbReference type="Pfam" id="PF00510">
    <property type="entry name" value="COX3"/>
    <property type="match status" value="1"/>
</dbReference>
<dbReference type="OrthoDB" id="9810850at2"/>
<evidence type="ECO:0000256" key="5">
    <source>
        <dbReference type="ARBA" id="ARBA00023136"/>
    </source>
</evidence>
<feature type="transmembrane region" description="Helical" evidence="7">
    <location>
        <begin position="33"/>
        <end position="53"/>
    </location>
</feature>
<accession>A0A5D3YJP2</accession>
<dbReference type="PANTHER" id="PTHR11403:SF6">
    <property type="entry name" value="NITRIC OXIDE REDUCTASE SUBUNIT E"/>
    <property type="match status" value="1"/>
</dbReference>
<organism evidence="9 10">
    <name type="scientific">Fodinibius salinus</name>
    <dbReference type="NCBI Taxonomy" id="860790"/>
    <lineage>
        <taxon>Bacteria</taxon>
        <taxon>Pseudomonadati</taxon>
        <taxon>Balneolota</taxon>
        <taxon>Balneolia</taxon>
        <taxon>Balneolales</taxon>
        <taxon>Balneolaceae</taxon>
        <taxon>Fodinibius</taxon>
    </lineage>
</organism>
<dbReference type="PANTHER" id="PTHR11403">
    <property type="entry name" value="CYTOCHROME C OXIDASE SUBUNIT III"/>
    <property type="match status" value="1"/>
</dbReference>
<comment type="subcellular location">
    <subcellularLocation>
        <location evidence="6">Cell membrane</location>
        <topology evidence="6">Multi-pass membrane protein</topology>
    </subcellularLocation>
    <subcellularLocation>
        <location evidence="1">Membrane</location>
        <topology evidence="1">Multi-pass membrane protein</topology>
    </subcellularLocation>
</comment>
<dbReference type="Proteomes" id="UP000324595">
    <property type="component" value="Unassembled WGS sequence"/>
</dbReference>
<dbReference type="PROSITE" id="PS50253">
    <property type="entry name" value="COX3"/>
    <property type="match status" value="1"/>
</dbReference>
<evidence type="ECO:0000259" key="8">
    <source>
        <dbReference type="PROSITE" id="PS50253"/>
    </source>
</evidence>
<dbReference type="SUPFAM" id="SSF81452">
    <property type="entry name" value="Cytochrome c oxidase subunit III-like"/>
    <property type="match status" value="1"/>
</dbReference>
<evidence type="ECO:0000256" key="2">
    <source>
        <dbReference type="ARBA" id="ARBA00010581"/>
    </source>
</evidence>
<dbReference type="RefSeq" id="WP_148899358.1">
    <property type="nucleotide sequence ID" value="NZ_VNHY01000003.1"/>
</dbReference>
<feature type="transmembrane region" description="Helical" evidence="7">
    <location>
        <begin position="198"/>
        <end position="217"/>
    </location>
</feature>
<keyword evidence="4 7" id="KW-1133">Transmembrane helix</keyword>
<gene>
    <name evidence="9" type="ORF">LX73_2028</name>
</gene>
<dbReference type="Gene3D" id="1.20.120.80">
    <property type="entry name" value="Cytochrome c oxidase, subunit III, four-helix bundle"/>
    <property type="match status" value="1"/>
</dbReference>
<evidence type="ECO:0000313" key="9">
    <source>
        <dbReference type="EMBL" id="TYP92666.1"/>
    </source>
</evidence>
<dbReference type="InterPro" id="IPR024791">
    <property type="entry name" value="Cyt_c/ubiquinol_Oxase_su3"/>
</dbReference>
<dbReference type="GO" id="GO:0005886">
    <property type="term" value="C:plasma membrane"/>
    <property type="evidence" value="ECO:0007669"/>
    <property type="project" value="UniProtKB-SubCell"/>
</dbReference>
<dbReference type="CDD" id="cd02862">
    <property type="entry name" value="NorE_like"/>
    <property type="match status" value="1"/>
</dbReference>
<feature type="transmembrane region" description="Helical" evidence="7">
    <location>
        <begin position="154"/>
        <end position="178"/>
    </location>
</feature>
<dbReference type="InterPro" id="IPR013833">
    <property type="entry name" value="Cyt_c_oxidase_su3_a-hlx"/>
</dbReference>
<reference evidence="9 10" key="1">
    <citation type="submission" date="2019-07" db="EMBL/GenBank/DDBJ databases">
        <title>Genomic Encyclopedia of Archaeal and Bacterial Type Strains, Phase II (KMG-II): from individual species to whole genera.</title>
        <authorList>
            <person name="Goeker M."/>
        </authorList>
    </citation>
    <scope>NUCLEOTIDE SEQUENCE [LARGE SCALE GENOMIC DNA]</scope>
    <source>
        <strain evidence="9 10">DSM 21935</strain>
    </source>
</reference>
<feature type="transmembrane region" description="Helical" evidence="7">
    <location>
        <begin position="103"/>
        <end position="122"/>
    </location>
</feature>
<comment type="similarity">
    <text evidence="2 6">Belongs to the cytochrome c oxidase subunit 3 family.</text>
</comment>
<evidence type="ECO:0000256" key="4">
    <source>
        <dbReference type="ARBA" id="ARBA00022989"/>
    </source>
</evidence>
<dbReference type="AlphaFoldDB" id="A0A5D3YJP2"/>
<feature type="domain" description="Heme-copper oxidase subunit III family profile" evidence="8">
    <location>
        <begin position="29"/>
        <end position="218"/>
    </location>
</feature>
<dbReference type="InterPro" id="IPR000298">
    <property type="entry name" value="Cyt_c_oxidase-like_su3"/>
</dbReference>
<comment type="caution">
    <text evidence="9">The sequence shown here is derived from an EMBL/GenBank/DDBJ whole genome shotgun (WGS) entry which is preliminary data.</text>
</comment>
<name>A0A5D3YJP2_9BACT</name>
<feature type="transmembrane region" description="Helical" evidence="7">
    <location>
        <begin position="73"/>
        <end position="91"/>
    </location>
</feature>
<sequence length="218" mass="25090">MANHSSSASHSRFMQHHFVDADQQFDAAKMGMWIFLVTEILFFGGLFAAYIVYRLWYPELFTLASEELNTLWGAVNTVVLIGSSLTVAMAIKSAQLNQKKNIAINLGITLALAAVFMVIKYFEWTHKFHLGIFPGKFYAFEGIDHPKANVFFSLYYLMTGLHGIHVVIGIGLMVWLLWRSMKGHFNSEYYTPVEITGLYWHLVDIIWIFLFPLFYLID</sequence>
<protein>
    <submittedName>
        <fullName evidence="9">Cytochrome c oxidase subunit 3</fullName>
    </submittedName>
</protein>
<dbReference type="GO" id="GO:0019646">
    <property type="term" value="P:aerobic electron transport chain"/>
    <property type="evidence" value="ECO:0007669"/>
    <property type="project" value="InterPro"/>
</dbReference>
<evidence type="ECO:0000256" key="1">
    <source>
        <dbReference type="ARBA" id="ARBA00004141"/>
    </source>
</evidence>
<keyword evidence="3 6" id="KW-0812">Transmembrane</keyword>